<organism evidence="2 4">
    <name type="scientific">Aliidiomarina maris</name>
    <dbReference type="NCBI Taxonomy" id="531312"/>
    <lineage>
        <taxon>Bacteria</taxon>
        <taxon>Pseudomonadati</taxon>
        <taxon>Pseudomonadota</taxon>
        <taxon>Gammaproteobacteria</taxon>
        <taxon>Alteromonadales</taxon>
        <taxon>Idiomarinaceae</taxon>
        <taxon>Aliidiomarina</taxon>
    </lineage>
</organism>
<evidence type="ECO:0000313" key="3">
    <source>
        <dbReference type="EMBL" id="RUO19081.1"/>
    </source>
</evidence>
<keyword evidence="1" id="KW-0812">Transmembrane</keyword>
<feature type="transmembrane region" description="Helical" evidence="1">
    <location>
        <begin position="37"/>
        <end position="55"/>
    </location>
</feature>
<feature type="transmembrane region" description="Helical" evidence="1">
    <location>
        <begin position="238"/>
        <end position="259"/>
    </location>
</feature>
<dbReference type="Proteomes" id="UP000249203">
    <property type="component" value="Unassembled WGS sequence"/>
</dbReference>
<keyword evidence="2" id="KW-0436">Ligase</keyword>
<evidence type="ECO:0000313" key="2">
    <source>
        <dbReference type="EMBL" id="RAJ93630.1"/>
    </source>
</evidence>
<evidence type="ECO:0000313" key="4">
    <source>
        <dbReference type="Proteomes" id="UP000249203"/>
    </source>
</evidence>
<proteinExistence type="predicted"/>
<feature type="transmembrane region" description="Helical" evidence="1">
    <location>
        <begin position="295"/>
        <end position="314"/>
    </location>
</feature>
<dbReference type="RefSeq" id="WP_111570380.1">
    <property type="nucleotide sequence ID" value="NZ_PIPK01000017.1"/>
</dbReference>
<protein>
    <submittedName>
        <fullName evidence="2">O-antigen ligase-like membrane protein</fullName>
    </submittedName>
</protein>
<feature type="transmembrane region" description="Helical" evidence="1">
    <location>
        <begin position="186"/>
        <end position="203"/>
    </location>
</feature>
<feature type="transmembrane region" description="Helical" evidence="1">
    <location>
        <begin position="158"/>
        <end position="179"/>
    </location>
</feature>
<dbReference type="EMBL" id="QLMD01000017">
    <property type="protein sequence ID" value="RAJ93630.1"/>
    <property type="molecule type" value="Genomic_DNA"/>
</dbReference>
<dbReference type="GO" id="GO:0016874">
    <property type="term" value="F:ligase activity"/>
    <property type="evidence" value="ECO:0007669"/>
    <property type="project" value="UniProtKB-KW"/>
</dbReference>
<evidence type="ECO:0000313" key="5">
    <source>
        <dbReference type="Proteomes" id="UP000287865"/>
    </source>
</evidence>
<comment type="caution">
    <text evidence="2">The sequence shown here is derived from an EMBL/GenBank/DDBJ whole genome shotgun (WGS) entry which is preliminary data.</text>
</comment>
<feature type="transmembrane region" description="Helical" evidence="1">
    <location>
        <begin position="12"/>
        <end position="31"/>
    </location>
</feature>
<feature type="transmembrane region" description="Helical" evidence="1">
    <location>
        <begin position="125"/>
        <end position="146"/>
    </location>
</feature>
<feature type="transmembrane region" description="Helical" evidence="1">
    <location>
        <begin position="93"/>
        <end position="113"/>
    </location>
</feature>
<dbReference type="EMBL" id="PIPK01000017">
    <property type="protein sequence ID" value="RUO19081.1"/>
    <property type="molecule type" value="Genomic_DNA"/>
</dbReference>
<feature type="transmembrane region" description="Helical" evidence="1">
    <location>
        <begin position="361"/>
        <end position="378"/>
    </location>
</feature>
<feature type="transmembrane region" description="Helical" evidence="1">
    <location>
        <begin position="334"/>
        <end position="356"/>
    </location>
</feature>
<feature type="transmembrane region" description="Helical" evidence="1">
    <location>
        <begin position="209"/>
        <end position="226"/>
    </location>
</feature>
<keyword evidence="1" id="KW-1133">Transmembrane helix</keyword>
<accession>A0A327WWG6</accession>
<gene>
    <name evidence="2" type="ORF">B0I24_11736</name>
    <name evidence="3" type="ORF">CWE07_13305</name>
</gene>
<evidence type="ECO:0000256" key="1">
    <source>
        <dbReference type="SAM" id="Phobius"/>
    </source>
</evidence>
<dbReference type="AlphaFoldDB" id="A0A327WWG6"/>
<feature type="transmembrane region" description="Helical" evidence="1">
    <location>
        <begin position="62"/>
        <end position="81"/>
    </location>
</feature>
<reference evidence="3 5" key="1">
    <citation type="journal article" date="2018" name="Front. Microbiol.">
        <title>Genome-Based Analysis Reveals the Taxonomy and Diversity of the Family Idiomarinaceae.</title>
        <authorList>
            <person name="Liu Y."/>
            <person name="Lai Q."/>
            <person name="Shao Z."/>
        </authorList>
    </citation>
    <scope>NUCLEOTIDE SEQUENCE [LARGE SCALE GENOMIC DNA]</scope>
    <source>
        <strain evidence="3 5">CF12-14</strain>
    </source>
</reference>
<name>A0A327WWG6_9GAMM</name>
<dbReference type="OrthoDB" id="5365893at2"/>
<sequence>MSKIRSILNLPIWVILFAGFIPIDMLNGVLIRGGGPSVSFAFKLIVLGIVCIHLIRSRYRVLTIFCIATVFFYLALHTLILKDIRSAMVGIDFWIKFTSIILFFLFFSLKVQSHKCEYIITIAKAAFFFLFLNTIIGLLGLGFPMYSSGGVGIGTRGLIFAGNELGGALLASSFILLVHYFSQGKIKYFTIISLCSLIMSASMTSKVSILGILILVSLIPLVYMFNTSRGLILEKKAFYFNFAAFGFFPVVVSIFAYIALYKSGLFDRIVHLNESGIMMALLSARDIWAREAMQAYLEVFSFYQILFGMGFEWFEYISQNKSVEIDPIDFLLSYGIFGLFLSYFFFLWVIVFSILFNSNGWSNYVGFFCFLLVCVSFTSGHILYSGTAGFLFAAAFSLVYSRKEASFEKNATHI</sequence>
<reference evidence="2 4" key="2">
    <citation type="submission" date="2018-06" db="EMBL/GenBank/DDBJ databases">
        <title>Genomic Encyclopedia of Type Strains, Phase III (KMG-III): the genomes of soil and plant-associated and newly described type strains.</title>
        <authorList>
            <person name="Whitman W."/>
        </authorList>
    </citation>
    <scope>NUCLEOTIDE SEQUENCE [LARGE SCALE GENOMIC DNA]</scope>
    <source>
        <strain evidence="2 4">CGMCC 1.15366</strain>
    </source>
</reference>
<dbReference type="Proteomes" id="UP000287865">
    <property type="component" value="Unassembled WGS sequence"/>
</dbReference>
<keyword evidence="5" id="KW-1185">Reference proteome</keyword>
<keyword evidence="1" id="KW-0472">Membrane</keyword>